<protein>
    <submittedName>
        <fullName evidence="1">Uncharacterized protein</fullName>
    </submittedName>
</protein>
<dbReference type="EMBL" id="JACOPS010000002">
    <property type="protein sequence ID" value="MBC5728211.1"/>
    <property type="molecule type" value="Genomic_DNA"/>
</dbReference>
<proteinExistence type="predicted"/>
<accession>A0ABR7HKZ9</accession>
<dbReference type="Proteomes" id="UP000636755">
    <property type="component" value="Unassembled WGS sequence"/>
</dbReference>
<comment type="caution">
    <text evidence="1">The sequence shown here is derived from an EMBL/GenBank/DDBJ whole genome shotgun (WGS) entry which is preliminary data.</text>
</comment>
<dbReference type="RefSeq" id="WP_186935364.1">
    <property type="nucleotide sequence ID" value="NZ_JACOPS010000002.1"/>
</dbReference>
<evidence type="ECO:0000313" key="2">
    <source>
        <dbReference type="Proteomes" id="UP000636755"/>
    </source>
</evidence>
<keyword evidence="2" id="KW-1185">Reference proteome</keyword>
<name>A0ABR7HKZ9_9FIRM</name>
<gene>
    <name evidence="1" type="ORF">H8R91_06715</name>
</gene>
<organism evidence="1 2">
    <name type="scientific">Ruminococcus intestinalis</name>
    <dbReference type="NCBI Taxonomy" id="2763066"/>
    <lineage>
        <taxon>Bacteria</taxon>
        <taxon>Bacillati</taxon>
        <taxon>Bacillota</taxon>
        <taxon>Clostridia</taxon>
        <taxon>Eubacteriales</taxon>
        <taxon>Oscillospiraceae</taxon>
        <taxon>Ruminococcus</taxon>
    </lineage>
</organism>
<reference evidence="1 2" key="1">
    <citation type="submission" date="2020-08" db="EMBL/GenBank/DDBJ databases">
        <title>Genome public.</title>
        <authorList>
            <person name="Liu C."/>
            <person name="Sun Q."/>
        </authorList>
    </citation>
    <scope>NUCLEOTIDE SEQUENCE [LARGE SCALE GENOMIC DNA]</scope>
    <source>
        <strain evidence="1 2">NSJ-71</strain>
    </source>
</reference>
<sequence length="73" mass="8486">MAIRIDGVCYVTEKTETLKNVSFWDKLFPDEINSLNKKYRDGIITAGERTRMREEIIVDGLLKKYTKGFIISL</sequence>
<evidence type="ECO:0000313" key="1">
    <source>
        <dbReference type="EMBL" id="MBC5728211.1"/>
    </source>
</evidence>